<dbReference type="Gene3D" id="3.40.50.300">
    <property type="entry name" value="P-loop containing nucleotide triphosphate hydrolases"/>
    <property type="match status" value="1"/>
</dbReference>
<evidence type="ECO:0000259" key="9">
    <source>
        <dbReference type="PROSITE" id="PS50045"/>
    </source>
</evidence>
<keyword evidence="5" id="KW-0010">Activator</keyword>
<dbReference type="PROSITE" id="PS50110">
    <property type="entry name" value="RESPONSE_REGULATORY"/>
    <property type="match status" value="1"/>
</dbReference>
<evidence type="ECO:0000256" key="4">
    <source>
        <dbReference type="ARBA" id="ARBA00023125"/>
    </source>
</evidence>
<proteinExistence type="predicted"/>
<keyword evidence="3" id="KW-0805">Transcription regulation</keyword>
<accession>A0AAU9ERC0</accession>
<dbReference type="GO" id="GO:0005524">
    <property type="term" value="F:ATP binding"/>
    <property type="evidence" value="ECO:0007669"/>
    <property type="project" value="UniProtKB-KW"/>
</dbReference>
<keyword evidence="6" id="KW-0804">Transcription</keyword>
<dbReference type="PANTHER" id="PTHR32071">
    <property type="entry name" value="TRANSCRIPTIONAL REGULATORY PROTEIN"/>
    <property type="match status" value="1"/>
</dbReference>
<dbReference type="InterPro" id="IPR025662">
    <property type="entry name" value="Sigma_54_int_dom_ATP-bd_1"/>
</dbReference>
<evidence type="ECO:0000313" key="12">
    <source>
        <dbReference type="Proteomes" id="UP001366166"/>
    </source>
</evidence>
<dbReference type="Pfam" id="PF25601">
    <property type="entry name" value="AAA_lid_14"/>
    <property type="match status" value="1"/>
</dbReference>
<keyword evidence="1" id="KW-0547">Nucleotide-binding</keyword>
<keyword evidence="4" id="KW-0238">DNA-binding</keyword>
<dbReference type="KEGG" id="dmp:FAK_40800"/>
<dbReference type="SUPFAM" id="SSF46689">
    <property type="entry name" value="Homeodomain-like"/>
    <property type="match status" value="1"/>
</dbReference>
<gene>
    <name evidence="11" type="ORF">FAK_40800</name>
</gene>
<dbReference type="InterPro" id="IPR011006">
    <property type="entry name" value="CheY-like_superfamily"/>
</dbReference>
<comment type="caution">
    <text evidence="7">Lacks conserved residue(s) required for the propagation of feature annotation.</text>
</comment>
<dbReference type="PRINTS" id="PR01590">
    <property type="entry name" value="HTHFIS"/>
</dbReference>
<feature type="domain" description="Response regulatory" evidence="10">
    <location>
        <begin position="8"/>
        <end position="122"/>
    </location>
</feature>
<dbReference type="InterPro" id="IPR002197">
    <property type="entry name" value="HTH_Fis"/>
</dbReference>
<dbReference type="FunFam" id="3.40.50.300:FF:000006">
    <property type="entry name" value="DNA-binding transcriptional regulator NtrC"/>
    <property type="match status" value="1"/>
</dbReference>
<evidence type="ECO:0000256" key="7">
    <source>
        <dbReference type="PROSITE-ProRule" id="PRU00169"/>
    </source>
</evidence>
<dbReference type="InterPro" id="IPR025943">
    <property type="entry name" value="Sigma_54_int_dom_ATP-bd_2"/>
</dbReference>
<feature type="region of interest" description="Disordered" evidence="8">
    <location>
        <begin position="388"/>
        <end position="411"/>
    </location>
</feature>
<evidence type="ECO:0000259" key="10">
    <source>
        <dbReference type="PROSITE" id="PS50110"/>
    </source>
</evidence>
<dbReference type="InterPro" id="IPR027417">
    <property type="entry name" value="P-loop_NTPase"/>
</dbReference>
<dbReference type="InterPro" id="IPR025944">
    <property type="entry name" value="Sigma_54_int_dom_CS"/>
</dbReference>
<dbReference type="GO" id="GO:0043565">
    <property type="term" value="F:sequence-specific DNA binding"/>
    <property type="evidence" value="ECO:0007669"/>
    <property type="project" value="InterPro"/>
</dbReference>
<sequence length="472" mass="51370">MAANPPIALLQVSGDKARGRAMQKWLQGRDVEVSLAAGAQEALALADQSYFDLALLSDPLGGEPVAPLLERFTQLFPATVVTVFSDRPQAREAVSALRRGAFDYVATPRNREELWAVVEAALEHRNHRLRPPAQARPAPPAYDVQHLMGQSRAIQQVFRLILKVAPSDSTVLILGESGTGKELVARAIHHHSPRRDAPLVSVNCGAIPGELLESELFGHERGAFTGAVRSRVGRFELAQGGTIFLDEIGDLPPHLQVKILRVLQEHAFERVGGTRTIQVDLRVVAATNQDLAAQVAAGEFREDLYYRLNVVPITVPPLRQRRSDIPLLGRFFLERLHREKGLGPKTLHPEAAERLLRYDWPGNVRELENLLERLVVLAEGEVIGPEDLPPSLGRERLLAPEAPPPAELPPGGLDLKETLGQVERRLIAQALAQSGGVKAQAAALLGLNRTTLVQKLKKMGGPPPGGADPGDN</sequence>
<dbReference type="SMART" id="SM00382">
    <property type="entry name" value="AAA"/>
    <property type="match status" value="1"/>
</dbReference>
<feature type="domain" description="Sigma-54 factor interaction" evidence="9">
    <location>
        <begin position="147"/>
        <end position="376"/>
    </location>
</feature>
<evidence type="ECO:0000256" key="5">
    <source>
        <dbReference type="ARBA" id="ARBA00023159"/>
    </source>
</evidence>
<dbReference type="FunFam" id="1.10.8.60:FF:000014">
    <property type="entry name" value="DNA-binding transcriptional regulator NtrC"/>
    <property type="match status" value="1"/>
</dbReference>
<dbReference type="AlphaFoldDB" id="A0AAU9ERC0"/>
<keyword evidence="12" id="KW-1185">Reference proteome</keyword>
<keyword evidence="2" id="KW-0067">ATP-binding</keyword>
<dbReference type="InterPro" id="IPR002078">
    <property type="entry name" value="Sigma_54_int"/>
</dbReference>
<dbReference type="InterPro" id="IPR009057">
    <property type="entry name" value="Homeodomain-like_sf"/>
</dbReference>
<dbReference type="GO" id="GO:0006355">
    <property type="term" value="P:regulation of DNA-templated transcription"/>
    <property type="evidence" value="ECO:0007669"/>
    <property type="project" value="InterPro"/>
</dbReference>
<dbReference type="SUPFAM" id="SSF52172">
    <property type="entry name" value="CheY-like"/>
    <property type="match status" value="1"/>
</dbReference>
<organism evidence="11 12">
    <name type="scientific">Desulfoferula mesophila</name>
    <dbReference type="NCBI Taxonomy" id="3058419"/>
    <lineage>
        <taxon>Bacteria</taxon>
        <taxon>Pseudomonadati</taxon>
        <taxon>Thermodesulfobacteriota</taxon>
        <taxon>Desulfarculia</taxon>
        <taxon>Desulfarculales</taxon>
        <taxon>Desulfarculaceae</taxon>
        <taxon>Desulfoferula</taxon>
    </lineage>
</organism>
<dbReference type="Pfam" id="PF02954">
    <property type="entry name" value="HTH_8"/>
    <property type="match status" value="1"/>
</dbReference>
<dbReference type="PROSITE" id="PS00688">
    <property type="entry name" value="SIGMA54_INTERACT_3"/>
    <property type="match status" value="1"/>
</dbReference>
<dbReference type="InterPro" id="IPR058031">
    <property type="entry name" value="AAA_lid_NorR"/>
</dbReference>
<dbReference type="PROSITE" id="PS00676">
    <property type="entry name" value="SIGMA54_INTERACT_2"/>
    <property type="match status" value="1"/>
</dbReference>
<dbReference type="Gene3D" id="1.10.8.60">
    <property type="match status" value="1"/>
</dbReference>
<dbReference type="InterPro" id="IPR003593">
    <property type="entry name" value="AAA+_ATPase"/>
</dbReference>
<evidence type="ECO:0000256" key="1">
    <source>
        <dbReference type="ARBA" id="ARBA00022741"/>
    </source>
</evidence>
<dbReference type="Proteomes" id="UP001366166">
    <property type="component" value="Chromosome"/>
</dbReference>
<dbReference type="Gene3D" id="3.40.50.2300">
    <property type="match status" value="1"/>
</dbReference>
<name>A0AAU9ERC0_9BACT</name>
<dbReference type="SUPFAM" id="SSF52540">
    <property type="entry name" value="P-loop containing nucleoside triphosphate hydrolases"/>
    <property type="match status" value="1"/>
</dbReference>
<reference evidence="12" key="1">
    <citation type="journal article" date="2023" name="Arch. Microbiol.">
        <title>Desulfoferula mesophilus gen. nov. sp. nov., a mesophilic sulfate-reducing bacterium isolated from a brackish lake sediment.</title>
        <authorList>
            <person name="Watanabe T."/>
            <person name="Yabe T."/>
            <person name="Tsuji J.M."/>
            <person name="Fukui M."/>
        </authorList>
    </citation>
    <scope>NUCLEOTIDE SEQUENCE [LARGE SCALE GENOMIC DNA]</scope>
    <source>
        <strain evidence="12">12FAK</strain>
    </source>
</reference>
<dbReference type="RefSeq" id="WP_338603656.1">
    <property type="nucleotide sequence ID" value="NZ_AP028679.1"/>
</dbReference>
<evidence type="ECO:0000256" key="6">
    <source>
        <dbReference type="ARBA" id="ARBA00023163"/>
    </source>
</evidence>
<dbReference type="Gene3D" id="1.10.10.60">
    <property type="entry name" value="Homeodomain-like"/>
    <property type="match status" value="1"/>
</dbReference>
<dbReference type="CDD" id="cd00009">
    <property type="entry name" value="AAA"/>
    <property type="match status" value="1"/>
</dbReference>
<dbReference type="CDD" id="cd00156">
    <property type="entry name" value="REC"/>
    <property type="match status" value="1"/>
</dbReference>
<dbReference type="Pfam" id="PF00158">
    <property type="entry name" value="Sigma54_activat"/>
    <property type="match status" value="1"/>
</dbReference>
<dbReference type="GO" id="GO:0000160">
    <property type="term" value="P:phosphorelay signal transduction system"/>
    <property type="evidence" value="ECO:0007669"/>
    <property type="project" value="InterPro"/>
</dbReference>
<dbReference type="PANTHER" id="PTHR32071:SF117">
    <property type="entry name" value="PTS-DEPENDENT DIHYDROXYACETONE KINASE OPERON REGULATORY PROTEIN-RELATED"/>
    <property type="match status" value="1"/>
</dbReference>
<evidence type="ECO:0000256" key="3">
    <source>
        <dbReference type="ARBA" id="ARBA00023015"/>
    </source>
</evidence>
<protein>
    <submittedName>
        <fullName evidence="11">Acetoacetate metabolism regulatory protein AtoC</fullName>
    </submittedName>
</protein>
<dbReference type="PROSITE" id="PS50045">
    <property type="entry name" value="SIGMA54_INTERACT_4"/>
    <property type="match status" value="1"/>
</dbReference>
<dbReference type="PROSITE" id="PS00675">
    <property type="entry name" value="SIGMA54_INTERACT_1"/>
    <property type="match status" value="1"/>
</dbReference>
<evidence type="ECO:0000256" key="8">
    <source>
        <dbReference type="SAM" id="MobiDB-lite"/>
    </source>
</evidence>
<evidence type="ECO:0000313" key="11">
    <source>
        <dbReference type="EMBL" id="BEQ17014.1"/>
    </source>
</evidence>
<evidence type="ECO:0000256" key="2">
    <source>
        <dbReference type="ARBA" id="ARBA00022840"/>
    </source>
</evidence>
<dbReference type="InterPro" id="IPR001789">
    <property type="entry name" value="Sig_transdc_resp-reg_receiver"/>
</dbReference>
<dbReference type="EMBL" id="AP028679">
    <property type="protein sequence ID" value="BEQ17014.1"/>
    <property type="molecule type" value="Genomic_DNA"/>
</dbReference>